<evidence type="ECO:0008006" key="4">
    <source>
        <dbReference type="Google" id="ProtNLM"/>
    </source>
</evidence>
<gene>
    <name evidence="2" type="ORF">TRITD_5Av1G064400</name>
</gene>
<feature type="region of interest" description="Disordered" evidence="1">
    <location>
        <begin position="110"/>
        <end position="133"/>
    </location>
</feature>
<dbReference type="Gramene" id="TRITD5Av1G064400.1">
    <property type="protein sequence ID" value="TRITD5Av1G064400.1"/>
    <property type="gene ID" value="TRITD5Av1G064400"/>
</dbReference>
<organism evidence="2 3">
    <name type="scientific">Triticum turgidum subsp. durum</name>
    <name type="common">Durum wheat</name>
    <name type="synonym">Triticum durum</name>
    <dbReference type="NCBI Taxonomy" id="4567"/>
    <lineage>
        <taxon>Eukaryota</taxon>
        <taxon>Viridiplantae</taxon>
        <taxon>Streptophyta</taxon>
        <taxon>Embryophyta</taxon>
        <taxon>Tracheophyta</taxon>
        <taxon>Spermatophyta</taxon>
        <taxon>Magnoliopsida</taxon>
        <taxon>Liliopsida</taxon>
        <taxon>Poales</taxon>
        <taxon>Poaceae</taxon>
        <taxon>BOP clade</taxon>
        <taxon>Pooideae</taxon>
        <taxon>Triticodae</taxon>
        <taxon>Triticeae</taxon>
        <taxon>Triticinae</taxon>
        <taxon>Triticum</taxon>
    </lineage>
</organism>
<evidence type="ECO:0000313" key="3">
    <source>
        <dbReference type="Proteomes" id="UP000324705"/>
    </source>
</evidence>
<dbReference type="EMBL" id="LT934119">
    <property type="protein sequence ID" value="VAI14651.1"/>
    <property type="molecule type" value="Genomic_DNA"/>
</dbReference>
<keyword evidence="3" id="KW-1185">Reference proteome</keyword>
<reference evidence="2 3" key="1">
    <citation type="submission" date="2017-09" db="EMBL/GenBank/DDBJ databases">
        <authorList>
            <consortium name="International Durum Wheat Genome Sequencing Consortium (IDWGSC)"/>
            <person name="Milanesi L."/>
        </authorList>
    </citation>
    <scope>NUCLEOTIDE SEQUENCE [LARGE SCALE GENOMIC DNA]</scope>
    <source>
        <strain evidence="3">cv. Svevo</strain>
    </source>
</reference>
<proteinExistence type="predicted"/>
<dbReference type="AlphaFoldDB" id="A0A9R0WK36"/>
<dbReference type="Proteomes" id="UP000324705">
    <property type="component" value="Chromosome 5A"/>
</dbReference>
<evidence type="ECO:0000256" key="1">
    <source>
        <dbReference type="SAM" id="MobiDB-lite"/>
    </source>
</evidence>
<evidence type="ECO:0000313" key="2">
    <source>
        <dbReference type="EMBL" id="VAI14651.1"/>
    </source>
</evidence>
<accession>A0A9R0WK36</accession>
<name>A0A9R0WK36_TRITD</name>
<protein>
    <recommendedName>
        <fullName evidence="4">Protein FAR1-RELATED SEQUENCE</fullName>
    </recommendedName>
</protein>
<sequence length="194" mass="21118">MYFQITLSNKDNSLSLSFTYRHATLYLEAMEVMHMGDASAACYDHVNAGLDALLLSSAPLAEVRDGLAFEDQLAVTADARKGKEIATASADHDAGHSQSAGQSASINKLQGLGAPNKHRGAGRPTNSRDKATYEGLSKRTRFCSICRCEGHKKTTCPERGDTPKKPRKPAKCKNCRIEGHRRNTCKRPLGLAEQ</sequence>
<dbReference type="OMA" id="CKNCRIE"/>
<dbReference type="Gene3D" id="4.10.60.10">
    <property type="entry name" value="Zinc finger, CCHC-type"/>
    <property type="match status" value="1"/>
</dbReference>